<dbReference type="EMBL" id="AWSO01001293">
    <property type="protein sequence ID" value="ESK84475.1"/>
    <property type="molecule type" value="Genomic_DNA"/>
</dbReference>
<evidence type="ECO:0000313" key="2">
    <source>
        <dbReference type="Proteomes" id="UP000017559"/>
    </source>
</evidence>
<dbReference type="InterPro" id="IPR032675">
    <property type="entry name" value="LRR_dom_sf"/>
</dbReference>
<organism evidence="1 2">
    <name type="scientific">Moniliophthora roreri (strain MCA 2997)</name>
    <name type="common">Cocoa frosty pod rot fungus</name>
    <name type="synonym">Crinipellis roreri</name>
    <dbReference type="NCBI Taxonomy" id="1381753"/>
    <lineage>
        <taxon>Eukaryota</taxon>
        <taxon>Fungi</taxon>
        <taxon>Dikarya</taxon>
        <taxon>Basidiomycota</taxon>
        <taxon>Agaricomycotina</taxon>
        <taxon>Agaricomycetes</taxon>
        <taxon>Agaricomycetidae</taxon>
        <taxon>Agaricales</taxon>
        <taxon>Marasmiineae</taxon>
        <taxon>Marasmiaceae</taxon>
        <taxon>Moniliophthora</taxon>
    </lineage>
</organism>
<dbReference type="HOGENOM" id="CLU_028894_2_0_1"/>
<dbReference type="AlphaFoldDB" id="V2WW87"/>
<gene>
    <name evidence="1" type="ORF">Moror_6185</name>
</gene>
<dbReference type="KEGG" id="mrr:Moror_6185"/>
<dbReference type="Proteomes" id="UP000017559">
    <property type="component" value="Unassembled WGS sequence"/>
</dbReference>
<keyword evidence="2" id="KW-1185">Reference proteome</keyword>
<dbReference type="OrthoDB" id="2915292at2759"/>
<dbReference type="Gene3D" id="3.80.10.10">
    <property type="entry name" value="Ribonuclease Inhibitor"/>
    <property type="match status" value="1"/>
</dbReference>
<proteinExistence type="predicted"/>
<comment type="caution">
    <text evidence="1">The sequence shown here is derived from an EMBL/GenBank/DDBJ whole genome shotgun (WGS) entry which is preliminary data.</text>
</comment>
<accession>V2WW87</accession>
<name>V2WW87_MONRO</name>
<sequence length="465" mass="53053">MPHSHLPVEVWCCITQYLARDELLNMMGVNRVFFHQAMDERYQEISLFKLDKNTLDLLAHFSSPFITPRLRKLRIHASFIQELLRMDSTSHIAQLEGFLSHVSNLQECHIVWSDLPLFQEPSTPRILRAVSASSNLRKLSLIASLRNLGEMLVPDIRLSLEDLELSIPYEPDVDITSLSAIMANHIVPFIHQTSHTLTTFSFESSHAIDFSPLFKELSTFDFPLLRTLSLSVPAMPPYLGDHHSIRSFLKARLDTLTELRLRGLHIESLDTEGPSRCDRPSSSSSFAVWILACFSEPLPTHNLQTLVILTNFFPPEAVVPCVQRLASPSLTGLEITGRHLSFGQVEEILSTQTFLGKLKLGTVTLSPELMDLLAERLPDLGVLDLVIREAVPSKDITPLYAGKRMKRMKRQDPGQINEFRNQMRKRHYDGWTRLKRVGVWRFASKMRLEDLYVKMLEECVPLLGH</sequence>
<reference evidence="1 2" key="1">
    <citation type="journal article" date="2014" name="BMC Genomics">
        <title>Genome and secretome analysis of the hemibiotrophic fungal pathogen, Moniliophthora roreri, which causes frosty pod rot disease of cacao: mechanisms of the biotrophic and necrotrophic phases.</title>
        <authorList>
            <person name="Meinhardt L.W."/>
            <person name="Costa G.G.L."/>
            <person name="Thomazella D.P.T."/>
            <person name="Teixeira P.J.P.L."/>
            <person name="Carazzolle M.F."/>
            <person name="Schuster S.C."/>
            <person name="Carlson J.E."/>
            <person name="Guiltinan M.J."/>
            <person name="Mieczkowski P."/>
            <person name="Farmer A."/>
            <person name="Ramaraj T."/>
            <person name="Crozier J."/>
            <person name="Davis R.E."/>
            <person name="Shao J."/>
            <person name="Melnick R.L."/>
            <person name="Pereira G.A.G."/>
            <person name="Bailey B.A."/>
        </authorList>
    </citation>
    <scope>NUCLEOTIDE SEQUENCE [LARGE SCALE GENOMIC DNA]</scope>
    <source>
        <strain evidence="1 2">MCA 2997</strain>
    </source>
</reference>
<evidence type="ECO:0008006" key="3">
    <source>
        <dbReference type="Google" id="ProtNLM"/>
    </source>
</evidence>
<evidence type="ECO:0000313" key="1">
    <source>
        <dbReference type="EMBL" id="ESK84475.1"/>
    </source>
</evidence>
<protein>
    <recommendedName>
        <fullName evidence="3">F-box domain-containing protein</fullName>
    </recommendedName>
</protein>